<dbReference type="AlphaFoldDB" id="A0A161YHG1"/>
<dbReference type="RefSeq" id="WP_068625630.1">
    <property type="nucleotide sequence ID" value="NZ_LRIE01000068.1"/>
</dbReference>
<accession>A0A161YHG1</accession>
<dbReference type="STRING" id="43678.OJAG_16850"/>
<dbReference type="Proteomes" id="UP000093412">
    <property type="component" value="Unassembled WGS sequence"/>
</dbReference>
<dbReference type="EMBL" id="MAQA01000020">
    <property type="protein sequence ID" value="OCI31318.1"/>
    <property type="molecule type" value="Genomic_DNA"/>
</dbReference>
<proteinExistence type="predicted"/>
<keyword evidence="1" id="KW-0812">Transmembrane</keyword>
<evidence type="ECO:0000259" key="2">
    <source>
        <dbReference type="SMART" id="SM00014"/>
    </source>
</evidence>
<evidence type="ECO:0000313" key="4">
    <source>
        <dbReference type="EMBL" id="OCI31318.1"/>
    </source>
</evidence>
<evidence type="ECO:0000313" key="3">
    <source>
        <dbReference type="EMBL" id="KZM35578.1"/>
    </source>
</evidence>
<feature type="transmembrane region" description="Helical" evidence="1">
    <location>
        <begin position="162"/>
        <end position="181"/>
    </location>
</feature>
<dbReference type="EMBL" id="LRIE01000068">
    <property type="protein sequence ID" value="KZM35578.1"/>
    <property type="molecule type" value="Genomic_DNA"/>
</dbReference>
<gene>
    <name evidence="4" type="ORF">OERS_20030</name>
    <name evidence="3" type="ORF">OJAG_16850</name>
</gene>
<organism evidence="3 5">
    <name type="scientific">Oerskovia enterophila</name>
    <dbReference type="NCBI Taxonomy" id="43678"/>
    <lineage>
        <taxon>Bacteria</taxon>
        <taxon>Bacillati</taxon>
        <taxon>Actinomycetota</taxon>
        <taxon>Actinomycetes</taxon>
        <taxon>Micrococcales</taxon>
        <taxon>Cellulomonadaceae</taxon>
        <taxon>Oerskovia</taxon>
    </lineage>
</organism>
<feature type="transmembrane region" description="Helical" evidence="1">
    <location>
        <begin position="188"/>
        <end position="205"/>
    </location>
</feature>
<protein>
    <submittedName>
        <fullName evidence="3">PAP2 superfamily protein</fullName>
    </submittedName>
</protein>
<evidence type="ECO:0000313" key="5">
    <source>
        <dbReference type="Proteomes" id="UP000076447"/>
    </source>
</evidence>
<reference evidence="4 6" key="2">
    <citation type="submission" date="2016-06" db="EMBL/GenBank/DDBJ databases">
        <title>Genome sequence of Oerskovia enterophila DSM 43852.</title>
        <authorList>
            <person name="Poehlein A."/>
            <person name="Jag V."/>
            <person name="Bengelsdorf F.R."/>
            <person name="Daniel R."/>
            <person name="Duerre P."/>
        </authorList>
    </citation>
    <scope>NUCLEOTIDE SEQUENCE [LARGE SCALE GENOMIC DNA]</scope>
    <source>
        <strain evidence="4 6">DSM 43852</strain>
    </source>
</reference>
<dbReference type="Gene3D" id="1.20.144.10">
    <property type="entry name" value="Phosphatidic acid phosphatase type 2/haloperoxidase"/>
    <property type="match status" value="2"/>
</dbReference>
<dbReference type="OrthoDB" id="5289372at2"/>
<reference evidence="3 5" key="1">
    <citation type="submission" date="2016-01" db="EMBL/GenBank/DDBJ databases">
        <title>Genome sequence of Oerskovia enterophila VJag, an agar and cellulose degrading bacterium.</title>
        <authorList>
            <person name="Poehlein A."/>
            <person name="Jag V."/>
            <person name="Bengelsdorf F."/>
            <person name="Duerre P."/>
            <person name="Daniel R."/>
        </authorList>
    </citation>
    <scope>NUCLEOTIDE SEQUENCE [LARGE SCALE GENOMIC DNA]</scope>
    <source>
        <strain evidence="3 5">VJag</strain>
    </source>
</reference>
<sequence length="260" mass="28017">MVADTSLPQPQEATDAVVPAPRTRRPRAMLAWSLGLVAAFALMGLLVGLNPAAPFTQPLDDWWRALVGVSADGSIHTSAVPMFFQHLGEGPGALVGVVLVPAVLAIVGRWRSGLFFLTVTLVGPGLFSQGMKNLVDRPRPAVDETLGLFGPLFRVDHGSFPSGHAVMAGALVVGIAALIPATRRTARTLWWTVGGLILLGMVWQRTLINAHWLSDTVFGLVAGIAGALLMWWAFWPLIQRDHGRPVWFCHLGRRHQPSPA</sequence>
<feature type="domain" description="Phosphatidic acid phosphatase type 2/haloperoxidase" evidence="2">
    <location>
        <begin position="114"/>
        <end position="231"/>
    </location>
</feature>
<dbReference type="SUPFAM" id="SSF48317">
    <property type="entry name" value="Acid phosphatase/Vanadium-dependent haloperoxidase"/>
    <property type="match status" value="1"/>
</dbReference>
<dbReference type="SMART" id="SM00014">
    <property type="entry name" value="acidPPc"/>
    <property type="match status" value="1"/>
</dbReference>
<name>A0A161YHG1_9CELL</name>
<dbReference type="PANTHER" id="PTHR14969:SF13">
    <property type="entry name" value="AT30094P"/>
    <property type="match status" value="1"/>
</dbReference>
<dbReference type="Proteomes" id="UP000076447">
    <property type="component" value="Unassembled WGS sequence"/>
</dbReference>
<feature type="transmembrane region" description="Helical" evidence="1">
    <location>
        <begin position="90"/>
        <end position="107"/>
    </location>
</feature>
<evidence type="ECO:0000256" key="1">
    <source>
        <dbReference type="SAM" id="Phobius"/>
    </source>
</evidence>
<keyword evidence="1" id="KW-1133">Transmembrane helix</keyword>
<evidence type="ECO:0000313" key="6">
    <source>
        <dbReference type="Proteomes" id="UP000093412"/>
    </source>
</evidence>
<dbReference type="InterPro" id="IPR036938">
    <property type="entry name" value="PAP2/HPO_sf"/>
</dbReference>
<dbReference type="Pfam" id="PF01569">
    <property type="entry name" value="PAP2"/>
    <property type="match status" value="1"/>
</dbReference>
<dbReference type="PANTHER" id="PTHR14969">
    <property type="entry name" value="SPHINGOSINE-1-PHOSPHATE PHOSPHOHYDROLASE"/>
    <property type="match status" value="1"/>
</dbReference>
<dbReference type="PATRIC" id="fig|43678.3.peg.1766"/>
<comment type="caution">
    <text evidence="3">The sequence shown here is derived from an EMBL/GenBank/DDBJ whole genome shotgun (WGS) entry which is preliminary data.</text>
</comment>
<keyword evidence="6" id="KW-1185">Reference proteome</keyword>
<keyword evidence="1" id="KW-0472">Membrane</keyword>
<dbReference type="InterPro" id="IPR000326">
    <property type="entry name" value="PAP2/HPO"/>
</dbReference>
<feature type="transmembrane region" description="Helical" evidence="1">
    <location>
        <begin position="217"/>
        <end position="238"/>
    </location>
</feature>
<feature type="transmembrane region" description="Helical" evidence="1">
    <location>
        <begin position="29"/>
        <end position="49"/>
    </location>
</feature>
<feature type="transmembrane region" description="Helical" evidence="1">
    <location>
        <begin position="114"/>
        <end position="131"/>
    </location>
</feature>